<comment type="caution">
    <text evidence="1">The sequence shown here is derived from an EMBL/GenBank/DDBJ whole genome shotgun (WGS) entry which is preliminary data.</text>
</comment>
<name>A0A2I0K202_PUNGR</name>
<accession>A0A2I0K202</accession>
<gene>
    <name evidence="1" type="ORF">CRG98_017506</name>
</gene>
<evidence type="ECO:0000313" key="2">
    <source>
        <dbReference type="Proteomes" id="UP000233551"/>
    </source>
</evidence>
<protein>
    <recommendedName>
        <fullName evidence="3">Reverse transcriptase zinc-binding domain-containing protein</fullName>
    </recommendedName>
</protein>
<dbReference type="AlphaFoldDB" id="A0A2I0K202"/>
<evidence type="ECO:0008006" key="3">
    <source>
        <dbReference type="Google" id="ProtNLM"/>
    </source>
</evidence>
<feature type="non-terminal residue" evidence="1">
    <location>
        <position position="360"/>
    </location>
</feature>
<proteinExistence type="predicted"/>
<organism evidence="1 2">
    <name type="scientific">Punica granatum</name>
    <name type="common">Pomegranate</name>
    <dbReference type="NCBI Taxonomy" id="22663"/>
    <lineage>
        <taxon>Eukaryota</taxon>
        <taxon>Viridiplantae</taxon>
        <taxon>Streptophyta</taxon>
        <taxon>Embryophyta</taxon>
        <taxon>Tracheophyta</taxon>
        <taxon>Spermatophyta</taxon>
        <taxon>Magnoliopsida</taxon>
        <taxon>eudicotyledons</taxon>
        <taxon>Gunneridae</taxon>
        <taxon>Pentapetalae</taxon>
        <taxon>rosids</taxon>
        <taxon>malvids</taxon>
        <taxon>Myrtales</taxon>
        <taxon>Lythraceae</taxon>
        <taxon>Punica</taxon>
    </lineage>
</organism>
<dbReference type="Proteomes" id="UP000233551">
    <property type="component" value="Unassembled WGS sequence"/>
</dbReference>
<sequence>MGIGIGVGLFTFLTIRLCIVLPELVRGLMQFLGLVAHDRILTNEYRVRCNLFSSALCHRCNAASEPTLHVLRDCRFVRFIWERLLGNSVRLQFFSLPLREWLLSSLCNRPGLQGSLDWPSLFGVGCWFLWNWPNKEIFQEGFRRPYDAVSRIAEVCRNPSLPKINMAPPALGRSWQLIWWHKPPDGIFNLNTDGASCGNPGLAGAGGIICDDRGNWLRRIIELAYSLKRILKESFSSSSSSSSTLTRVLAPLTLSLSASEMESVGKLARCSHPFHLSFLPPRPSFPNSISFRTSPSPPLKFHSIRASASDSHNPHPPKPLLQTLAPVLKTACVTLSAAAALLFIRLQPKPAVAAPVTAPT</sequence>
<keyword evidence="2" id="KW-1185">Reference proteome</keyword>
<evidence type="ECO:0000313" key="1">
    <source>
        <dbReference type="EMBL" id="PKI62133.1"/>
    </source>
</evidence>
<reference evidence="1 2" key="1">
    <citation type="submission" date="2017-11" db="EMBL/GenBank/DDBJ databases">
        <title>De-novo sequencing of pomegranate (Punica granatum L.) genome.</title>
        <authorList>
            <person name="Akparov Z."/>
            <person name="Amiraslanov A."/>
            <person name="Hajiyeva S."/>
            <person name="Abbasov M."/>
            <person name="Kaur K."/>
            <person name="Hamwieh A."/>
            <person name="Solovyev V."/>
            <person name="Salamov A."/>
            <person name="Braich B."/>
            <person name="Kosarev P."/>
            <person name="Mahmoud A."/>
            <person name="Hajiyev E."/>
            <person name="Babayeva S."/>
            <person name="Izzatullayeva V."/>
            <person name="Mammadov A."/>
            <person name="Mammadov A."/>
            <person name="Sharifova S."/>
            <person name="Ojaghi J."/>
            <person name="Eynullazada K."/>
            <person name="Bayramov B."/>
            <person name="Abdulazimova A."/>
            <person name="Shahmuradov I."/>
        </authorList>
    </citation>
    <scope>NUCLEOTIDE SEQUENCE [LARGE SCALE GENOMIC DNA]</scope>
    <source>
        <strain evidence="2">cv. AG2017</strain>
        <tissue evidence="1">Leaf</tissue>
    </source>
</reference>
<dbReference type="EMBL" id="PGOL01000988">
    <property type="protein sequence ID" value="PKI62133.1"/>
    <property type="molecule type" value="Genomic_DNA"/>
</dbReference>